<comment type="catalytic activity">
    <reaction evidence="9">
        <text>UTP + L-glutamine + ATP + H2O = CTP + L-glutamate + ADP + phosphate + 2 H(+)</text>
        <dbReference type="Rhea" id="RHEA:26426"/>
        <dbReference type="ChEBI" id="CHEBI:15377"/>
        <dbReference type="ChEBI" id="CHEBI:15378"/>
        <dbReference type="ChEBI" id="CHEBI:29985"/>
        <dbReference type="ChEBI" id="CHEBI:30616"/>
        <dbReference type="ChEBI" id="CHEBI:37563"/>
        <dbReference type="ChEBI" id="CHEBI:43474"/>
        <dbReference type="ChEBI" id="CHEBI:46398"/>
        <dbReference type="ChEBI" id="CHEBI:58359"/>
        <dbReference type="ChEBI" id="CHEBI:456216"/>
        <dbReference type="EC" id="6.3.4.2"/>
    </reaction>
</comment>
<name>A0A453F592_AEGTS</name>
<dbReference type="EnsemblPlants" id="AET3Gv20578900.24">
    <property type="protein sequence ID" value="AET3Gv20578900.24"/>
    <property type="gene ID" value="AET3Gv20578900"/>
</dbReference>
<dbReference type="Gene3D" id="3.40.50.880">
    <property type="match status" value="1"/>
</dbReference>
<dbReference type="GO" id="GO:0003883">
    <property type="term" value="F:CTP synthase activity"/>
    <property type="evidence" value="ECO:0007669"/>
    <property type="project" value="UniProtKB-EC"/>
</dbReference>
<comment type="pathway">
    <text evidence="1">Pyrimidine metabolism; CTP biosynthesis via de novo pathway; CTP from UDP: step 2/2.</text>
</comment>
<evidence type="ECO:0000256" key="5">
    <source>
        <dbReference type="ARBA" id="ARBA00022741"/>
    </source>
</evidence>
<evidence type="ECO:0000256" key="2">
    <source>
        <dbReference type="ARBA" id="ARBA00007533"/>
    </source>
</evidence>
<evidence type="ECO:0000256" key="3">
    <source>
        <dbReference type="ARBA" id="ARBA00012291"/>
    </source>
</evidence>
<keyword evidence="5" id="KW-0547">Nucleotide-binding</keyword>
<comment type="similarity">
    <text evidence="2">Belongs to the CTP synthase family.</text>
</comment>
<evidence type="ECO:0000259" key="10">
    <source>
        <dbReference type="Pfam" id="PF00117"/>
    </source>
</evidence>
<reference evidence="12" key="2">
    <citation type="journal article" date="2017" name="Nat. Plants">
        <title>The Aegilops tauschii genome reveals multiple impacts of transposons.</title>
        <authorList>
            <person name="Zhao G."/>
            <person name="Zou C."/>
            <person name="Li K."/>
            <person name="Wang K."/>
            <person name="Li T."/>
            <person name="Gao L."/>
            <person name="Zhang X."/>
            <person name="Wang H."/>
            <person name="Yang Z."/>
            <person name="Liu X."/>
            <person name="Jiang W."/>
            <person name="Mao L."/>
            <person name="Kong X."/>
            <person name="Jiao Y."/>
            <person name="Jia J."/>
        </authorList>
    </citation>
    <scope>NUCLEOTIDE SEQUENCE [LARGE SCALE GENOMIC DNA]</scope>
    <source>
        <strain evidence="12">cv. AL8/78</strain>
    </source>
</reference>
<evidence type="ECO:0000313" key="12">
    <source>
        <dbReference type="Proteomes" id="UP000015105"/>
    </source>
</evidence>
<sequence length="102" mass="10854">QIIELPNHVFFIGAQFHPEFKSRPGKPSPLFLGLIAAASGQLDLLLKRSCSVISSKPTPPRYSTNGTGTAVLTIKPYPNGHAKKALTSLVNGCYANGNGIHI</sequence>
<dbReference type="EC" id="6.3.4.2" evidence="3"/>
<reference evidence="11" key="4">
    <citation type="submission" date="2019-03" db="UniProtKB">
        <authorList>
            <consortium name="EnsemblPlants"/>
        </authorList>
    </citation>
    <scope>IDENTIFICATION</scope>
</reference>
<keyword evidence="7" id="KW-0315">Glutamine amidotransferase</keyword>
<reference evidence="11" key="3">
    <citation type="journal article" date="2017" name="Nature">
        <title>Genome sequence of the progenitor of the wheat D genome Aegilops tauschii.</title>
        <authorList>
            <person name="Luo M.C."/>
            <person name="Gu Y.Q."/>
            <person name="Puiu D."/>
            <person name="Wang H."/>
            <person name="Twardziok S.O."/>
            <person name="Deal K.R."/>
            <person name="Huo N."/>
            <person name="Zhu T."/>
            <person name="Wang L."/>
            <person name="Wang Y."/>
            <person name="McGuire P.E."/>
            <person name="Liu S."/>
            <person name="Long H."/>
            <person name="Ramasamy R.K."/>
            <person name="Rodriguez J.C."/>
            <person name="Van S.L."/>
            <person name="Yuan L."/>
            <person name="Wang Z."/>
            <person name="Xia Z."/>
            <person name="Xiao L."/>
            <person name="Anderson O.D."/>
            <person name="Ouyang S."/>
            <person name="Liang Y."/>
            <person name="Zimin A.V."/>
            <person name="Pertea G."/>
            <person name="Qi P."/>
            <person name="Bennetzen J.L."/>
            <person name="Dai X."/>
            <person name="Dawson M.W."/>
            <person name="Muller H.G."/>
            <person name="Kugler K."/>
            <person name="Rivarola-Duarte L."/>
            <person name="Spannagl M."/>
            <person name="Mayer K.F.X."/>
            <person name="Lu F.H."/>
            <person name="Bevan M.W."/>
            <person name="Leroy P."/>
            <person name="Li P."/>
            <person name="You F.M."/>
            <person name="Sun Q."/>
            <person name="Liu Z."/>
            <person name="Lyons E."/>
            <person name="Wicker T."/>
            <person name="Salzberg S.L."/>
            <person name="Devos K.M."/>
            <person name="Dvorak J."/>
        </authorList>
    </citation>
    <scope>NUCLEOTIDE SEQUENCE [LARGE SCALE GENOMIC DNA]</scope>
    <source>
        <strain evidence="11">cv. AL8/78</strain>
    </source>
</reference>
<keyword evidence="4" id="KW-0436">Ligase</keyword>
<keyword evidence="8" id="KW-0665">Pyrimidine biosynthesis</keyword>
<keyword evidence="12" id="KW-1185">Reference proteome</keyword>
<evidence type="ECO:0000313" key="11">
    <source>
        <dbReference type="EnsemblPlants" id="AET3Gv20578900.24"/>
    </source>
</evidence>
<protein>
    <recommendedName>
        <fullName evidence="3">CTP synthase (glutamine hydrolyzing)</fullName>
        <ecNumber evidence="3">6.3.4.2</ecNumber>
    </recommendedName>
</protein>
<dbReference type="PANTHER" id="PTHR11550:SF13">
    <property type="entry name" value="CTP SYNTHASE"/>
    <property type="match status" value="1"/>
</dbReference>
<dbReference type="GO" id="GO:0042802">
    <property type="term" value="F:identical protein binding"/>
    <property type="evidence" value="ECO:0007669"/>
    <property type="project" value="TreeGrafter"/>
</dbReference>
<dbReference type="Pfam" id="PF00117">
    <property type="entry name" value="GATase"/>
    <property type="match status" value="1"/>
</dbReference>
<evidence type="ECO:0000256" key="7">
    <source>
        <dbReference type="ARBA" id="ARBA00022962"/>
    </source>
</evidence>
<evidence type="ECO:0000256" key="8">
    <source>
        <dbReference type="ARBA" id="ARBA00022975"/>
    </source>
</evidence>
<feature type="domain" description="Glutamine amidotransferase" evidence="10">
    <location>
        <begin position="3"/>
        <end position="36"/>
    </location>
</feature>
<reference evidence="12" key="1">
    <citation type="journal article" date="2014" name="Science">
        <title>Ancient hybridizations among the ancestral genomes of bread wheat.</title>
        <authorList>
            <consortium name="International Wheat Genome Sequencing Consortium,"/>
            <person name="Marcussen T."/>
            <person name="Sandve S.R."/>
            <person name="Heier L."/>
            <person name="Spannagl M."/>
            <person name="Pfeifer M."/>
            <person name="Jakobsen K.S."/>
            <person name="Wulff B.B."/>
            <person name="Steuernagel B."/>
            <person name="Mayer K.F."/>
            <person name="Olsen O.A."/>
        </authorList>
    </citation>
    <scope>NUCLEOTIDE SEQUENCE [LARGE SCALE GENOMIC DNA]</scope>
    <source>
        <strain evidence="12">cv. AL8/78</strain>
    </source>
</reference>
<dbReference type="Gramene" id="AET3Gv20578900.24">
    <property type="protein sequence ID" value="AET3Gv20578900.24"/>
    <property type="gene ID" value="AET3Gv20578900"/>
</dbReference>
<keyword evidence="6" id="KW-0067">ATP-binding</keyword>
<accession>A0A453F592</accession>
<dbReference type="AlphaFoldDB" id="A0A453F592"/>
<dbReference type="InterPro" id="IPR004468">
    <property type="entry name" value="CTP_synthase"/>
</dbReference>
<dbReference type="PROSITE" id="PS51273">
    <property type="entry name" value="GATASE_TYPE_1"/>
    <property type="match status" value="1"/>
</dbReference>
<evidence type="ECO:0000256" key="6">
    <source>
        <dbReference type="ARBA" id="ARBA00022840"/>
    </source>
</evidence>
<organism evidence="11 12">
    <name type="scientific">Aegilops tauschii subsp. strangulata</name>
    <name type="common">Goatgrass</name>
    <dbReference type="NCBI Taxonomy" id="200361"/>
    <lineage>
        <taxon>Eukaryota</taxon>
        <taxon>Viridiplantae</taxon>
        <taxon>Streptophyta</taxon>
        <taxon>Embryophyta</taxon>
        <taxon>Tracheophyta</taxon>
        <taxon>Spermatophyta</taxon>
        <taxon>Magnoliopsida</taxon>
        <taxon>Liliopsida</taxon>
        <taxon>Poales</taxon>
        <taxon>Poaceae</taxon>
        <taxon>BOP clade</taxon>
        <taxon>Pooideae</taxon>
        <taxon>Triticodae</taxon>
        <taxon>Triticeae</taxon>
        <taxon>Triticinae</taxon>
        <taxon>Aegilops</taxon>
    </lineage>
</organism>
<dbReference type="InterPro" id="IPR029062">
    <property type="entry name" value="Class_I_gatase-like"/>
</dbReference>
<proteinExistence type="inferred from homology"/>
<dbReference type="GO" id="GO:0019856">
    <property type="term" value="P:pyrimidine nucleobase biosynthetic process"/>
    <property type="evidence" value="ECO:0007669"/>
    <property type="project" value="TreeGrafter"/>
</dbReference>
<dbReference type="GO" id="GO:0005524">
    <property type="term" value="F:ATP binding"/>
    <property type="evidence" value="ECO:0007669"/>
    <property type="project" value="UniProtKB-KW"/>
</dbReference>
<dbReference type="Proteomes" id="UP000015105">
    <property type="component" value="Chromosome 3D"/>
</dbReference>
<evidence type="ECO:0000256" key="9">
    <source>
        <dbReference type="ARBA" id="ARBA00047781"/>
    </source>
</evidence>
<evidence type="ECO:0000256" key="4">
    <source>
        <dbReference type="ARBA" id="ARBA00022598"/>
    </source>
</evidence>
<dbReference type="PANTHER" id="PTHR11550">
    <property type="entry name" value="CTP SYNTHASE"/>
    <property type="match status" value="1"/>
</dbReference>
<reference evidence="11" key="5">
    <citation type="journal article" date="2021" name="G3 (Bethesda)">
        <title>Aegilops tauschii genome assembly Aet v5.0 features greater sequence contiguity and improved annotation.</title>
        <authorList>
            <person name="Wang L."/>
            <person name="Zhu T."/>
            <person name="Rodriguez J.C."/>
            <person name="Deal K.R."/>
            <person name="Dubcovsky J."/>
            <person name="McGuire P.E."/>
            <person name="Lux T."/>
            <person name="Spannagl M."/>
            <person name="Mayer K.F.X."/>
            <person name="Baldrich P."/>
            <person name="Meyers B.C."/>
            <person name="Huo N."/>
            <person name="Gu Y.Q."/>
            <person name="Zhou H."/>
            <person name="Devos K.M."/>
            <person name="Bennetzen J.L."/>
            <person name="Unver T."/>
            <person name="Budak H."/>
            <person name="Gulick P.J."/>
            <person name="Galiba G."/>
            <person name="Kalapos B."/>
            <person name="Nelson D.R."/>
            <person name="Li P."/>
            <person name="You F.M."/>
            <person name="Luo M.C."/>
            <person name="Dvorak J."/>
        </authorList>
    </citation>
    <scope>NUCLEOTIDE SEQUENCE [LARGE SCALE GENOMIC DNA]</scope>
    <source>
        <strain evidence="11">cv. AL8/78</strain>
    </source>
</reference>
<dbReference type="SUPFAM" id="SSF52317">
    <property type="entry name" value="Class I glutamine amidotransferase-like"/>
    <property type="match status" value="1"/>
</dbReference>
<dbReference type="GO" id="GO:0044210">
    <property type="term" value="P:'de novo' CTP biosynthetic process"/>
    <property type="evidence" value="ECO:0007669"/>
    <property type="project" value="UniProtKB-UniPathway"/>
</dbReference>
<evidence type="ECO:0000256" key="1">
    <source>
        <dbReference type="ARBA" id="ARBA00005171"/>
    </source>
</evidence>
<dbReference type="InterPro" id="IPR017926">
    <property type="entry name" value="GATASE"/>
</dbReference>
<dbReference type="UniPathway" id="UPA00159">
    <property type="reaction ID" value="UER00277"/>
</dbReference>